<reference evidence="6" key="2">
    <citation type="journal article" date="2014" name="ISME J.">
        <title>Microbial stratification in low pH oxic and suboxic macroscopic growths along an acid mine drainage.</title>
        <authorList>
            <person name="Mendez-Garcia C."/>
            <person name="Mesa V."/>
            <person name="Sprenger R.R."/>
            <person name="Richter M."/>
            <person name="Diez M.S."/>
            <person name="Solano J."/>
            <person name="Bargiela R."/>
            <person name="Golyshina O.V."/>
            <person name="Manteca A."/>
            <person name="Ramos J.L."/>
            <person name="Gallego J.R."/>
            <person name="Llorente I."/>
            <person name="Martins Dos Santos V.A."/>
            <person name="Jensen O.N."/>
            <person name="Pelaez A.I."/>
            <person name="Sanchez J."/>
            <person name="Ferrer M."/>
        </authorList>
    </citation>
    <scope>NUCLEOTIDE SEQUENCE</scope>
</reference>
<evidence type="ECO:0000256" key="5">
    <source>
        <dbReference type="ARBA" id="ARBA00023288"/>
    </source>
</evidence>
<dbReference type="InterPro" id="IPR008874">
    <property type="entry name" value="TraT_complement-R"/>
</dbReference>
<dbReference type="AlphaFoldDB" id="T1CPF6"/>
<name>T1CPF6_9ZZZZ</name>
<accession>T1CPF6</accession>
<evidence type="ECO:0000256" key="3">
    <source>
        <dbReference type="ARBA" id="ARBA00023136"/>
    </source>
</evidence>
<evidence type="ECO:0000313" key="6">
    <source>
        <dbReference type="EMBL" id="EQD70399.1"/>
    </source>
</evidence>
<gene>
    <name evidence="6" type="ORF">B1B_05032</name>
</gene>
<keyword evidence="4" id="KW-0564">Palmitate</keyword>
<dbReference type="EMBL" id="AUZY01003154">
    <property type="protein sequence ID" value="EQD70399.1"/>
    <property type="molecule type" value="Genomic_DNA"/>
</dbReference>
<keyword evidence="5" id="KW-0449">Lipoprotein</keyword>
<sequence length="248" mass="26209">MQRLYRRYAALGFIILTTSLAGCATATGPAPTQTSSSGLSAGHMQLSVQTSASIFLQPVPPNKRVVFVEGHNTSSAQGLRFGSMIRSELARKGYVLTNYPNKATYMLMYNILYLGKEQHGYTAAGALAGGYGGALIGGAVTNSAGGAFMGGALGAVAGALVGHAFQSKHYMMVVDVQIEQRQAGTYTSTHTAMSQGTNSTEQTSYSGIKNWMIYRNRIVAQASGMNMRFSYATPTLTKEVGGELAGIF</sequence>
<keyword evidence="3" id="KW-0472">Membrane</keyword>
<organism evidence="6">
    <name type="scientific">mine drainage metagenome</name>
    <dbReference type="NCBI Taxonomy" id="410659"/>
    <lineage>
        <taxon>unclassified sequences</taxon>
        <taxon>metagenomes</taxon>
        <taxon>ecological metagenomes</taxon>
    </lineage>
</organism>
<dbReference type="PROSITE" id="PS51257">
    <property type="entry name" value="PROKAR_LIPOPROTEIN"/>
    <property type="match status" value="1"/>
</dbReference>
<reference evidence="6" key="1">
    <citation type="submission" date="2013-08" db="EMBL/GenBank/DDBJ databases">
        <authorList>
            <person name="Mendez C."/>
            <person name="Richter M."/>
            <person name="Ferrer M."/>
            <person name="Sanchez J."/>
        </authorList>
    </citation>
    <scope>NUCLEOTIDE SEQUENCE</scope>
</reference>
<evidence type="ECO:0000256" key="4">
    <source>
        <dbReference type="ARBA" id="ARBA00023139"/>
    </source>
</evidence>
<comment type="subcellular location">
    <subcellularLocation>
        <location evidence="1">Cell outer membrane</location>
        <topology evidence="1">Lipid-anchor</topology>
    </subcellularLocation>
</comment>
<evidence type="ECO:0000256" key="2">
    <source>
        <dbReference type="ARBA" id="ARBA00022729"/>
    </source>
</evidence>
<keyword evidence="2" id="KW-0732">Signal</keyword>
<dbReference type="Pfam" id="PF05818">
    <property type="entry name" value="TraT"/>
    <property type="match status" value="1"/>
</dbReference>
<dbReference type="GO" id="GO:0009279">
    <property type="term" value="C:cell outer membrane"/>
    <property type="evidence" value="ECO:0007669"/>
    <property type="project" value="UniProtKB-SubCell"/>
</dbReference>
<comment type="caution">
    <text evidence="6">The sequence shown here is derived from an EMBL/GenBank/DDBJ whole genome shotgun (WGS) entry which is preliminary data.</text>
</comment>
<protein>
    <submittedName>
        <fullName evidence="6">TraT complement resistance family protein</fullName>
    </submittedName>
</protein>
<evidence type="ECO:0000256" key="1">
    <source>
        <dbReference type="ARBA" id="ARBA00004459"/>
    </source>
</evidence>
<proteinExistence type="predicted"/>